<comment type="caution">
    <text evidence="1">The sequence shown here is derived from an EMBL/GenBank/DDBJ whole genome shotgun (WGS) entry which is preliminary data.</text>
</comment>
<evidence type="ECO:0000313" key="2">
    <source>
        <dbReference type="Proteomes" id="UP000003688"/>
    </source>
</evidence>
<dbReference type="EMBL" id="ABOX02000050">
    <property type="protein sequence ID" value="EEF58104.1"/>
    <property type="molecule type" value="Genomic_DNA"/>
</dbReference>
<gene>
    <name evidence="1" type="ORF">Cflav_PD1343</name>
</gene>
<protein>
    <submittedName>
        <fullName evidence="1">Uncharacterized protein</fullName>
    </submittedName>
</protein>
<organism evidence="1 2">
    <name type="scientific">Pedosphaera parvula (strain Ellin514)</name>
    <dbReference type="NCBI Taxonomy" id="320771"/>
    <lineage>
        <taxon>Bacteria</taxon>
        <taxon>Pseudomonadati</taxon>
        <taxon>Verrucomicrobiota</taxon>
        <taxon>Pedosphaerae</taxon>
        <taxon>Pedosphaerales</taxon>
        <taxon>Pedosphaeraceae</taxon>
        <taxon>Pedosphaera</taxon>
    </lineage>
</organism>
<dbReference type="AlphaFoldDB" id="B9XQ07"/>
<proteinExistence type="predicted"/>
<reference evidence="1 2" key="1">
    <citation type="journal article" date="2011" name="J. Bacteriol.">
        <title>Genome sequence of 'Pedosphaera parvula' Ellin514, an aerobic Verrucomicrobial isolate from pasture soil.</title>
        <authorList>
            <person name="Kant R."/>
            <person name="van Passel M.W."/>
            <person name="Sangwan P."/>
            <person name="Palva A."/>
            <person name="Lucas S."/>
            <person name="Copeland A."/>
            <person name="Lapidus A."/>
            <person name="Glavina Del Rio T."/>
            <person name="Dalin E."/>
            <person name="Tice H."/>
            <person name="Bruce D."/>
            <person name="Goodwin L."/>
            <person name="Pitluck S."/>
            <person name="Chertkov O."/>
            <person name="Larimer F.W."/>
            <person name="Land M.L."/>
            <person name="Hauser L."/>
            <person name="Brettin T.S."/>
            <person name="Detter J.C."/>
            <person name="Han S."/>
            <person name="de Vos W.M."/>
            <person name="Janssen P.H."/>
            <person name="Smidt H."/>
        </authorList>
    </citation>
    <scope>NUCLEOTIDE SEQUENCE [LARGE SCALE GENOMIC DNA]</scope>
    <source>
        <strain evidence="1 2">Ellin514</strain>
    </source>
</reference>
<name>B9XQ07_PEDPL</name>
<accession>B9XQ07</accession>
<dbReference type="Proteomes" id="UP000003688">
    <property type="component" value="Unassembled WGS sequence"/>
</dbReference>
<evidence type="ECO:0000313" key="1">
    <source>
        <dbReference type="EMBL" id="EEF58104.1"/>
    </source>
</evidence>
<keyword evidence="2" id="KW-1185">Reference proteome</keyword>
<dbReference type="STRING" id="320771.Cflav_PD1343"/>
<sequence length="253" mass="28367">MCCFSQPVQSVSATKIFARTGEGENQFVIYSMSIAANRDLAMILPLPVKKGAGEKAVHFISLKEYPNFFEDMELGFPMPATRGLTDGINTAPVPAPASLEVVRVGNFEASFVPTVKDFARLDARFRLPAGTWNKLPGYAHYGFAVFKLKKGAGPIHPMAFSFPRRNTDKLFFPTVHIHDGKVHAKAEFDHVLYCQPHEHQHLELLHWNESPQHARSFMKLDKSKGLIEPDQHCYKMPMTGELPNKDTFLAVQA</sequence>